<organism evidence="3 4">
    <name type="scientific">Pseudonocardia charpentierae</name>
    <dbReference type="NCBI Taxonomy" id="3075545"/>
    <lineage>
        <taxon>Bacteria</taxon>
        <taxon>Bacillati</taxon>
        <taxon>Actinomycetota</taxon>
        <taxon>Actinomycetes</taxon>
        <taxon>Pseudonocardiales</taxon>
        <taxon>Pseudonocardiaceae</taxon>
        <taxon>Pseudonocardia</taxon>
    </lineage>
</organism>
<evidence type="ECO:0000313" key="4">
    <source>
        <dbReference type="Proteomes" id="UP001183202"/>
    </source>
</evidence>
<dbReference type="SUPFAM" id="SSF53955">
    <property type="entry name" value="Lysozyme-like"/>
    <property type="match status" value="1"/>
</dbReference>
<feature type="region of interest" description="Disordered" evidence="1">
    <location>
        <begin position="209"/>
        <end position="285"/>
    </location>
</feature>
<protein>
    <recommendedName>
        <fullName evidence="2">ARB-07466-like C-terminal domain-containing protein</fullName>
    </recommendedName>
</protein>
<evidence type="ECO:0000256" key="1">
    <source>
        <dbReference type="SAM" id="MobiDB-lite"/>
    </source>
</evidence>
<dbReference type="InterPro" id="IPR023346">
    <property type="entry name" value="Lysozyme-like_dom_sf"/>
</dbReference>
<dbReference type="RefSeq" id="WP_311555663.1">
    <property type="nucleotide sequence ID" value="NZ_JAVREJ010000004.1"/>
</dbReference>
<dbReference type="EMBL" id="JAVREJ010000004">
    <property type="protein sequence ID" value="MDT0349647.1"/>
    <property type="molecule type" value="Genomic_DNA"/>
</dbReference>
<evidence type="ECO:0000259" key="2">
    <source>
        <dbReference type="Pfam" id="PF26571"/>
    </source>
</evidence>
<evidence type="ECO:0000313" key="3">
    <source>
        <dbReference type="EMBL" id="MDT0349647.1"/>
    </source>
</evidence>
<name>A0ABU2N7X0_9PSEU</name>
<reference evidence="4" key="1">
    <citation type="submission" date="2023-07" db="EMBL/GenBank/DDBJ databases">
        <title>30 novel species of actinomycetes from the DSMZ collection.</title>
        <authorList>
            <person name="Nouioui I."/>
        </authorList>
    </citation>
    <scope>NUCLEOTIDE SEQUENCE [LARGE SCALE GENOMIC DNA]</scope>
    <source>
        <strain evidence="4">DSM 45834</strain>
    </source>
</reference>
<gene>
    <name evidence="3" type="ORF">RM445_08940</name>
</gene>
<dbReference type="Gene3D" id="1.10.530.10">
    <property type="match status" value="1"/>
</dbReference>
<keyword evidence="4" id="KW-1185">Reference proteome</keyword>
<dbReference type="InterPro" id="IPR058593">
    <property type="entry name" value="ARB_07466-like_C"/>
</dbReference>
<sequence length="421" mass="44241">MSVHVPKVLRGPLLAVLGLTLGLVPGGDVTAPSSGVDTARIPADARRYLPLVTDLTARQCPELPPLWVVAQVEAESGWDPAATGDGVGGLLQFDQLTWMAAGGAPWSARTPQRGDPVLDPRAHLRIAVPWLCSTLRAVTGHLSDTGKPTAALDAMLVCHVAGCSRVAGSASGVPQAGEAGCDERCAALVARFVDAVHGLVRRYAVVGPETTAEVPSPRPSSGAQPSAGARPSVGRPTPSSSRSPRPTPTTGVPRTRGPGTGAPAGLLDPRAWTGGATGCSLPDPTGGRCVTGATRHGLDEVSAAFDGWQDGPVIRSAGCWDRHAWNPRSDHPQGRACDLFATRPGRFAGGAELAEGWRVARWVRGHAEPLQVKYVIWQGRYWDPRVADQDGWGRRYSGAGVYDVRDATGGHYDHVHISFRE</sequence>
<comment type="caution">
    <text evidence="3">The sequence shown here is derived from an EMBL/GenBank/DDBJ whole genome shotgun (WGS) entry which is preliminary data.</text>
</comment>
<accession>A0ABU2N7X0</accession>
<proteinExistence type="predicted"/>
<dbReference type="Proteomes" id="UP001183202">
    <property type="component" value="Unassembled WGS sequence"/>
</dbReference>
<dbReference type="Pfam" id="PF26571">
    <property type="entry name" value="VldE"/>
    <property type="match status" value="1"/>
</dbReference>
<feature type="domain" description="ARB-07466-like C-terminal" evidence="2">
    <location>
        <begin position="289"/>
        <end position="400"/>
    </location>
</feature>
<feature type="compositionally biased region" description="Low complexity" evidence="1">
    <location>
        <begin position="230"/>
        <end position="265"/>
    </location>
</feature>